<dbReference type="SMART" id="SM00923">
    <property type="entry name" value="MbtH"/>
    <property type="match status" value="1"/>
</dbReference>
<comment type="caution">
    <text evidence="3">The sequence shown here is derived from an EMBL/GenBank/DDBJ whole genome shotgun (WGS) entry which is preliminary data.</text>
</comment>
<dbReference type="Gene3D" id="3.90.820.10">
    <property type="entry name" value="Structural Genomics, Unknown Function 30-nov-00 1gh9 Mol_id"/>
    <property type="match status" value="1"/>
</dbReference>
<dbReference type="PANTHER" id="PTHR38444">
    <property type="entry name" value="ENTEROBACTIN BIOSYNTHESIS PROTEIN YBDZ"/>
    <property type="match status" value="1"/>
</dbReference>
<accession>A0ABQ7FCS4</accession>
<dbReference type="InterPro" id="IPR005153">
    <property type="entry name" value="MbtH-like_dom"/>
</dbReference>
<evidence type="ECO:0000256" key="1">
    <source>
        <dbReference type="SAM" id="MobiDB-lite"/>
    </source>
</evidence>
<dbReference type="RefSeq" id="WP_098752162.1">
    <property type="nucleotide sequence ID" value="NZ_WHPN01000368.1"/>
</dbReference>
<proteinExistence type="predicted"/>
<evidence type="ECO:0000313" key="4">
    <source>
        <dbReference type="Proteomes" id="UP000621266"/>
    </source>
</evidence>
<evidence type="ECO:0000259" key="2">
    <source>
        <dbReference type="SMART" id="SM00923"/>
    </source>
</evidence>
<name>A0ABQ7FCS4_9ACTN</name>
<feature type="domain" description="MbtH-like" evidence="2">
    <location>
        <begin position="5"/>
        <end position="61"/>
    </location>
</feature>
<dbReference type="SUPFAM" id="SSF160582">
    <property type="entry name" value="MbtH-like"/>
    <property type="match status" value="1"/>
</dbReference>
<dbReference type="EMBL" id="WHPN01000368">
    <property type="protein sequence ID" value="KAF4406450.1"/>
    <property type="molecule type" value="Genomic_DNA"/>
</dbReference>
<dbReference type="InterPro" id="IPR038020">
    <property type="entry name" value="MbtH-like_sf"/>
</dbReference>
<dbReference type="PANTHER" id="PTHR38444:SF1">
    <property type="entry name" value="ENTEROBACTIN BIOSYNTHESIS PROTEIN YBDZ"/>
    <property type="match status" value="1"/>
</dbReference>
<sequence>MTNPGPFDAPDGPRAVEPTHRVLRNAAGQWSLWPAFAPVPAGWDTVHGPAPHASCEEHVERAARAAAEDAAR</sequence>
<reference evidence="3 4" key="1">
    <citation type="submission" date="2019-10" db="EMBL/GenBank/DDBJ databases">
        <title>Streptomyces tenebrisbrunneis sp.nov., an endogenous actinomycete isolated from of Lycium ruthenicum.</title>
        <authorList>
            <person name="Ma L."/>
        </authorList>
    </citation>
    <scope>NUCLEOTIDE SEQUENCE [LARGE SCALE GENOMIC DNA]</scope>
    <source>
        <strain evidence="3 4">TRM 66187</strain>
    </source>
</reference>
<gene>
    <name evidence="3" type="ORF">GCU69_25000</name>
</gene>
<dbReference type="Proteomes" id="UP000621266">
    <property type="component" value="Unassembled WGS sequence"/>
</dbReference>
<protein>
    <submittedName>
        <fullName evidence="3">MbtH family protein</fullName>
    </submittedName>
</protein>
<organism evidence="3 4">
    <name type="scientific">Streptomyces lycii</name>
    <dbReference type="NCBI Taxonomy" id="2654337"/>
    <lineage>
        <taxon>Bacteria</taxon>
        <taxon>Bacillati</taxon>
        <taxon>Actinomycetota</taxon>
        <taxon>Actinomycetes</taxon>
        <taxon>Kitasatosporales</taxon>
        <taxon>Streptomycetaceae</taxon>
        <taxon>Streptomyces</taxon>
    </lineage>
</organism>
<evidence type="ECO:0000313" key="3">
    <source>
        <dbReference type="EMBL" id="KAF4406450.1"/>
    </source>
</evidence>
<dbReference type="InterPro" id="IPR037407">
    <property type="entry name" value="MLP_fam"/>
</dbReference>
<keyword evidence="4" id="KW-1185">Reference proteome</keyword>
<feature type="region of interest" description="Disordered" evidence="1">
    <location>
        <begin position="51"/>
        <end position="72"/>
    </location>
</feature>
<dbReference type="Pfam" id="PF03621">
    <property type="entry name" value="MbtH"/>
    <property type="match status" value="1"/>
</dbReference>
<feature type="compositionally biased region" description="Basic and acidic residues" evidence="1">
    <location>
        <begin position="54"/>
        <end position="72"/>
    </location>
</feature>